<reference evidence="1" key="1">
    <citation type="submission" date="2023-05" db="EMBL/GenBank/DDBJ databases">
        <authorList>
            <consortium name="ELIXIR-Norway"/>
        </authorList>
    </citation>
    <scope>NUCLEOTIDE SEQUENCE</scope>
</reference>
<proteinExistence type="predicted"/>
<gene>
    <name evidence="1" type="ORF">MRATA1EN3_LOCUS23132</name>
</gene>
<accession>A0ACB0FG26</accession>
<dbReference type="EMBL" id="OX596090">
    <property type="protein sequence ID" value="CAI9711919.1"/>
    <property type="molecule type" value="Genomic_DNA"/>
</dbReference>
<sequence length="88" mass="9352">MPAMGEASQHCFMNVWFIYATHKSTISRLALAAAASLGEGSWSLPTLAASSGVLRAGGALGRFAPLEPSPHLSQRPLHPPRTRLPRCS</sequence>
<organism evidence="1 2">
    <name type="scientific">Rangifer tarandus platyrhynchus</name>
    <name type="common">Svalbard reindeer</name>
    <dbReference type="NCBI Taxonomy" id="3082113"/>
    <lineage>
        <taxon>Eukaryota</taxon>
        <taxon>Metazoa</taxon>
        <taxon>Chordata</taxon>
        <taxon>Craniata</taxon>
        <taxon>Vertebrata</taxon>
        <taxon>Euteleostomi</taxon>
        <taxon>Mammalia</taxon>
        <taxon>Eutheria</taxon>
        <taxon>Laurasiatheria</taxon>
        <taxon>Artiodactyla</taxon>
        <taxon>Ruminantia</taxon>
        <taxon>Pecora</taxon>
        <taxon>Cervidae</taxon>
        <taxon>Odocoileinae</taxon>
        <taxon>Rangifer</taxon>
    </lineage>
</organism>
<name>A0ACB0FG26_RANTA</name>
<dbReference type="Proteomes" id="UP001162501">
    <property type="component" value="Chromosome 6"/>
</dbReference>
<protein>
    <submittedName>
        <fullName evidence="1">Uncharacterized protein</fullName>
    </submittedName>
</protein>
<evidence type="ECO:0000313" key="1">
    <source>
        <dbReference type="EMBL" id="CAI9711919.1"/>
    </source>
</evidence>
<evidence type="ECO:0000313" key="2">
    <source>
        <dbReference type="Proteomes" id="UP001162501"/>
    </source>
</evidence>